<dbReference type="NCBIfam" id="TIGR03309">
    <property type="entry name" value="matur_yqeB"/>
    <property type="match status" value="1"/>
</dbReference>
<evidence type="ECO:0000313" key="3">
    <source>
        <dbReference type="EMBL" id="MCR6544550.1"/>
    </source>
</evidence>
<dbReference type="InterPro" id="IPR017695">
    <property type="entry name" value="Se-dep_Mo_hydrolase_YqeB"/>
</dbReference>
<dbReference type="Pfam" id="PF02625">
    <property type="entry name" value="XdhC_CoxI"/>
    <property type="match status" value="1"/>
</dbReference>
<feature type="domain" description="XdhC- CoxI" evidence="1">
    <location>
        <begin position="284"/>
        <end position="333"/>
    </location>
</feature>
<feature type="domain" description="XdhC Rossmann" evidence="2">
    <location>
        <begin position="382"/>
        <end position="528"/>
    </location>
</feature>
<dbReference type="PANTHER" id="PTHR30388:SF6">
    <property type="entry name" value="XANTHINE DEHYDROGENASE SUBUNIT A-RELATED"/>
    <property type="match status" value="1"/>
</dbReference>
<dbReference type="InterPro" id="IPR027051">
    <property type="entry name" value="XdhC_Rossmann_dom"/>
</dbReference>
<dbReference type="Gene3D" id="3.40.50.720">
    <property type="entry name" value="NAD(P)-binding Rossmann-like Domain"/>
    <property type="match status" value="1"/>
</dbReference>
<organism evidence="3 4">
    <name type="scientific">Dehalobacterium formicoaceticum</name>
    <dbReference type="NCBI Taxonomy" id="51515"/>
    <lineage>
        <taxon>Bacteria</taxon>
        <taxon>Bacillati</taxon>
        <taxon>Bacillota</taxon>
        <taxon>Clostridia</taxon>
        <taxon>Eubacteriales</taxon>
        <taxon>Peptococcaceae</taxon>
        <taxon>Dehalobacterium</taxon>
    </lineage>
</organism>
<name>A0ABT1Y107_9FIRM</name>
<dbReference type="Proteomes" id="UP001524944">
    <property type="component" value="Unassembled WGS sequence"/>
</dbReference>
<proteinExistence type="predicted"/>
<dbReference type="InterPro" id="IPR003777">
    <property type="entry name" value="XdhC_CoxI"/>
</dbReference>
<evidence type="ECO:0000313" key="4">
    <source>
        <dbReference type="Proteomes" id="UP001524944"/>
    </source>
</evidence>
<sequence>MYLNYVLIKGAGDLASGVASLLHQAGFPVVMTELDQPTCVRRLVSFADAVYQGETQVAGVQGILVKSFSEAMEVTKKGAVAIIIDPEGKTAQEHPPEIYIDASMMKKNRGCRPDLGRIVIALGPGFEAGKDAHAVIETQRGPHLGEIIFSGRAIPDSGIPGDVLGYTAERLIRSSADGIFQEVKAIGDEVDAGDIVAYVEGQPVRAQISGTIRGLLKSGLKVKAGMKAGDIHPEKGVAVADQVTDKAWIIGLGVLRAILALRKKYNPSPREEKRELFSQLEQCMKQGKGGVLYTLLEADGLEELEPGARMLVLPSGVSVGSLGLPALDRDMLHMGQSKDKMAQGAEMIPWPLPWSKMTGLTGSSSDQRVQILREWVVSQKKIIIFGGGHISLPLAEMALILGFLVFVVDDREEFSNPRRFPGAEKTICCNFSELIEKDLLAGEIDPATSIVIVTRGHLQDRACAEYVIGSNAAYIGMIGSKPKVQSTFRKMLESGFTREELSKISAPIGLDFGGQSPAEIALSILAEIVASQYGASGKPVKELKGVILP</sequence>
<comment type="caution">
    <text evidence="3">The sequence shown here is derived from an EMBL/GenBank/DDBJ whole genome shotgun (WGS) entry which is preliminary data.</text>
</comment>
<gene>
    <name evidence="3" type="primary">yqeB</name>
    <name evidence="3" type="ORF">NVS47_03315</name>
</gene>
<dbReference type="PANTHER" id="PTHR30388">
    <property type="entry name" value="ALDEHYDE OXIDOREDUCTASE MOLYBDENUM COFACTOR ASSEMBLY PROTEIN"/>
    <property type="match status" value="1"/>
</dbReference>
<evidence type="ECO:0000259" key="1">
    <source>
        <dbReference type="Pfam" id="PF02625"/>
    </source>
</evidence>
<accession>A0ABT1Y107</accession>
<keyword evidence="4" id="KW-1185">Reference proteome</keyword>
<protein>
    <submittedName>
        <fullName evidence="3">Selenium-dependent molybdenum cofactor biosynthesis protein YqeB</fullName>
    </submittedName>
</protein>
<dbReference type="RefSeq" id="WP_257912086.1">
    <property type="nucleotide sequence ID" value="NZ_JANPWE010000001.1"/>
</dbReference>
<dbReference type="EMBL" id="JANPWE010000001">
    <property type="protein sequence ID" value="MCR6544550.1"/>
    <property type="molecule type" value="Genomic_DNA"/>
</dbReference>
<dbReference type="Pfam" id="PF13478">
    <property type="entry name" value="XdhC_C"/>
    <property type="match status" value="1"/>
</dbReference>
<evidence type="ECO:0000259" key="2">
    <source>
        <dbReference type="Pfam" id="PF13478"/>
    </source>
</evidence>
<dbReference type="InterPro" id="IPR052698">
    <property type="entry name" value="MoCofactor_Util/Proc"/>
</dbReference>
<reference evidence="3 4" key="1">
    <citation type="submission" date="2022-08" db="EMBL/GenBank/DDBJ databases">
        <title>Proteogenomics of the novel Dehalobacterium formicoaceticum strain EZ94 highlights a key role of methyltransferases during anaerobic dichloromethane degradation.</title>
        <authorList>
            <person name="Wasmund K."/>
        </authorList>
    </citation>
    <scope>NUCLEOTIDE SEQUENCE [LARGE SCALE GENOMIC DNA]</scope>
    <source>
        <strain evidence="3 4">EZ94</strain>
    </source>
</reference>